<dbReference type="GO" id="GO:0030014">
    <property type="term" value="C:CCR4-NOT complex"/>
    <property type="evidence" value="ECO:0007669"/>
    <property type="project" value="InterPro"/>
</dbReference>
<feature type="compositionally biased region" description="Polar residues" evidence="10">
    <location>
        <begin position="479"/>
        <end position="488"/>
    </location>
</feature>
<comment type="caution">
    <text evidence="11">The sequence shown here is derived from an EMBL/GenBank/DDBJ whole genome shotgun (WGS) entry which is preliminary data.</text>
</comment>
<keyword evidence="8" id="KW-0804">Transcription</keyword>
<dbReference type="InterPro" id="IPR019312">
    <property type="entry name" value="CNOT11"/>
</dbReference>
<comment type="subcellular location">
    <subcellularLocation>
        <location evidence="2">Cytoplasm</location>
    </subcellularLocation>
    <subcellularLocation>
        <location evidence="1">Nucleus</location>
    </subcellularLocation>
</comment>
<evidence type="ECO:0000256" key="8">
    <source>
        <dbReference type="ARBA" id="ARBA00023163"/>
    </source>
</evidence>
<name>A0A4S2LPM1_OPIFE</name>
<dbReference type="GO" id="GO:0005634">
    <property type="term" value="C:nucleus"/>
    <property type="evidence" value="ECO:0007669"/>
    <property type="project" value="UniProtKB-SubCell"/>
</dbReference>
<evidence type="ECO:0000313" key="11">
    <source>
        <dbReference type="EMBL" id="TGZ65675.1"/>
    </source>
</evidence>
<organism evidence="11 12">
    <name type="scientific">Opisthorchis felineus</name>
    <dbReference type="NCBI Taxonomy" id="147828"/>
    <lineage>
        <taxon>Eukaryota</taxon>
        <taxon>Metazoa</taxon>
        <taxon>Spiralia</taxon>
        <taxon>Lophotrochozoa</taxon>
        <taxon>Platyhelminthes</taxon>
        <taxon>Trematoda</taxon>
        <taxon>Digenea</taxon>
        <taxon>Opisthorchiida</taxon>
        <taxon>Opisthorchiata</taxon>
        <taxon>Opisthorchiidae</taxon>
        <taxon>Opisthorchis</taxon>
    </lineage>
</organism>
<evidence type="ECO:0000256" key="5">
    <source>
        <dbReference type="ARBA" id="ARBA00022490"/>
    </source>
</evidence>
<proteinExistence type="inferred from homology"/>
<dbReference type="Proteomes" id="UP000308267">
    <property type="component" value="Unassembled WGS sequence"/>
</dbReference>
<evidence type="ECO:0000256" key="6">
    <source>
        <dbReference type="ARBA" id="ARBA00023015"/>
    </source>
</evidence>
<keyword evidence="7" id="KW-0943">RNA-mediated gene silencing</keyword>
<protein>
    <recommendedName>
        <fullName evidence="4">CCR4-NOT transcription complex subunit 11</fullName>
    </recommendedName>
</protein>
<comment type="similarity">
    <text evidence="3">Belongs to the CNOT11 family.</text>
</comment>
<keyword evidence="5" id="KW-0963">Cytoplasm</keyword>
<feature type="compositionally biased region" description="Low complexity" evidence="10">
    <location>
        <begin position="468"/>
        <end position="478"/>
    </location>
</feature>
<dbReference type="PANTHER" id="PTHR15975">
    <property type="entry name" value="CCR4-NOT TRANSCRIPTION COMPLEX SUBUNIT 11"/>
    <property type="match status" value="1"/>
</dbReference>
<dbReference type="Pfam" id="PF10155">
    <property type="entry name" value="CNOT11"/>
    <property type="match status" value="1"/>
</dbReference>
<keyword evidence="12" id="KW-1185">Reference proteome</keyword>
<gene>
    <name evidence="11" type="ORF">CRM22_005772</name>
</gene>
<dbReference type="STRING" id="147828.A0A4S2LPM1"/>
<sequence>MSVSHKDLQVLSNLLLPERVGQQNLESISTLVQNHFGKTDHFKICRVLMFLLHHDFLYDAQSRFTALYIIWDMYKSDPRYLNPFFGFLVSYLQDDAMSKLPWSAVLVFHTILSQPDQIHEFLKYTPMEILNLRVNNTSRKPDWSALQTELQALNEKLPKVASCGIPCVVPDKDVPSSFYSEESVPIQLRRHCLDSLLSRTEPFSCQDGLRPEFIRVAPPLLPCPQGNGIPWILTKDDVAEDSCPSADNQAVENRQTNVFSGWHEELIWLNPPTIVHDFHWDADDEQAAPITELRTLLNKAMNSTLQQSDQQTIVQMISENPNLVHNLGINVENLPNLVNRNPVIAIEILAVLVDSPKAEEFYDALVSMEVTVDSLEVVNRLATRVSLPKEFIQSYISRCMTYCQSLQDKSTQQRNVRIVCVLIQSFIRNKILDIHNENILIEVQRFCVEFNKVPGANPLYRTIKNMESSTSGTSQSSTPGNPTDSPGK</sequence>
<evidence type="ECO:0000256" key="3">
    <source>
        <dbReference type="ARBA" id="ARBA00008030"/>
    </source>
</evidence>
<dbReference type="OrthoDB" id="10265389at2759"/>
<dbReference type="AlphaFoldDB" id="A0A4S2LPM1"/>
<evidence type="ECO:0000256" key="2">
    <source>
        <dbReference type="ARBA" id="ARBA00004496"/>
    </source>
</evidence>
<evidence type="ECO:0000256" key="10">
    <source>
        <dbReference type="SAM" id="MobiDB-lite"/>
    </source>
</evidence>
<evidence type="ECO:0000256" key="9">
    <source>
        <dbReference type="ARBA" id="ARBA00023242"/>
    </source>
</evidence>
<accession>A0A4S2LPM1</accession>
<dbReference type="EMBL" id="SJOL01006482">
    <property type="protein sequence ID" value="TGZ65675.1"/>
    <property type="molecule type" value="Genomic_DNA"/>
</dbReference>
<keyword evidence="6" id="KW-0805">Transcription regulation</keyword>
<dbReference type="GO" id="GO:0005737">
    <property type="term" value="C:cytoplasm"/>
    <property type="evidence" value="ECO:0007669"/>
    <property type="project" value="UniProtKB-SubCell"/>
</dbReference>
<dbReference type="GO" id="GO:0031047">
    <property type="term" value="P:regulatory ncRNA-mediated gene silencing"/>
    <property type="evidence" value="ECO:0007669"/>
    <property type="project" value="UniProtKB-KW"/>
</dbReference>
<evidence type="ECO:0000256" key="1">
    <source>
        <dbReference type="ARBA" id="ARBA00004123"/>
    </source>
</evidence>
<evidence type="ECO:0000313" key="12">
    <source>
        <dbReference type="Proteomes" id="UP000308267"/>
    </source>
</evidence>
<feature type="region of interest" description="Disordered" evidence="10">
    <location>
        <begin position="467"/>
        <end position="488"/>
    </location>
</feature>
<evidence type="ECO:0000256" key="4">
    <source>
        <dbReference type="ARBA" id="ARBA00014872"/>
    </source>
</evidence>
<reference evidence="11 12" key="1">
    <citation type="journal article" date="2019" name="BMC Genomics">
        <title>New insights from Opisthorchis felineus genome: update on genomics of the epidemiologically important liver flukes.</title>
        <authorList>
            <person name="Ershov N.I."/>
            <person name="Mordvinov V.A."/>
            <person name="Prokhortchouk E.B."/>
            <person name="Pakharukova M.Y."/>
            <person name="Gunbin K.V."/>
            <person name="Ustyantsev K."/>
            <person name="Genaev M.A."/>
            <person name="Blinov A.G."/>
            <person name="Mazur A."/>
            <person name="Boulygina E."/>
            <person name="Tsygankova S."/>
            <person name="Khrameeva E."/>
            <person name="Chekanov N."/>
            <person name="Fan G."/>
            <person name="Xiao A."/>
            <person name="Zhang H."/>
            <person name="Xu X."/>
            <person name="Yang H."/>
            <person name="Solovyev V."/>
            <person name="Lee S.M."/>
            <person name="Liu X."/>
            <person name="Afonnikov D.A."/>
            <person name="Skryabin K.G."/>
        </authorList>
    </citation>
    <scope>NUCLEOTIDE SEQUENCE [LARGE SCALE GENOMIC DNA]</scope>
    <source>
        <strain evidence="11">AK-0245</strain>
        <tissue evidence="11">Whole organism</tissue>
    </source>
</reference>
<keyword evidence="9" id="KW-0539">Nucleus</keyword>
<evidence type="ECO:0000256" key="7">
    <source>
        <dbReference type="ARBA" id="ARBA00023158"/>
    </source>
</evidence>
<dbReference type="PANTHER" id="PTHR15975:SF0">
    <property type="entry name" value="CCR4-NOT TRANSCRIPTION COMPLEX SUBUNIT 11"/>
    <property type="match status" value="1"/>
</dbReference>